<feature type="domain" description="EF-hand" evidence="18">
    <location>
        <begin position="331"/>
        <end position="365"/>
    </location>
</feature>
<keyword evidence="14" id="KW-0406">Ion transport</keyword>
<feature type="transmembrane region" description="Helical" evidence="17">
    <location>
        <begin position="190"/>
        <end position="207"/>
    </location>
</feature>
<comment type="caution">
    <text evidence="19">The sequence shown here is derived from an EMBL/GenBank/DDBJ whole genome shotgun (WGS) entry which is preliminary data.</text>
</comment>
<dbReference type="SUPFAM" id="SSF47473">
    <property type="entry name" value="EF-hand"/>
    <property type="match status" value="1"/>
</dbReference>
<feature type="transmembrane region" description="Helical" evidence="17">
    <location>
        <begin position="602"/>
        <end position="624"/>
    </location>
</feature>
<evidence type="ECO:0000313" key="19">
    <source>
        <dbReference type="EMBL" id="GFH60913.1"/>
    </source>
</evidence>
<keyword evidence="8" id="KW-0732">Signal</keyword>
<dbReference type="InterPro" id="IPR004481">
    <property type="entry name" value="K/Na/Ca-exchanger"/>
</dbReference>
<feature type="transmembrane region" description="Helical" evidence="17">
    <location>
        <begin position="82"/>
        <end position="105"/>
    </location>
</feature>
<dbReference type="FunFam" id="1.20.1420.30:FF:000009">
    <property type="entry name" value="sodium/potassium/calcium exchanger 5 isoform X2"/>
    <property type="match status" value="1"/>
</dbReference>
<dbReference type="PANTHER" id="PTHR10846">
    <property type="entry name" value="SODIUM/POTASSIUM/CALCIUM EXCHANGER"/>
    <property type="match status" value="1"/>
</dbReference>
<feature type="transmembrane region" description="Helical" evidence="17">
    <location>
        <begin position="496"/>
        <end position="519"/>
    </location>
</feature>
<comment type="subcellular location">
    <subcellularLocation>
        <location evidence="1">Membrane</location>
        <topology evidence="1">Multi-pass membrane protein</topology>
    </subcellularLocation>
</comment>
<evidence type="ECO:0000256" key="5">
    <source>
        <dbReference type="ARBA" id="ARBA00022538"/>
    </source>
</evidence>
<feature type="transmembrane region" description="Helical" evidence="17">
    <location>
        <begin position="151"/>
        <end position="170"/>
    </location>
</feature>
<feature type="transmembrane region" description="Helical" evidence="17">
    <location>
        <begin position="467"/>
        <end position="484"/>
    </location>
</feature>
<keyword evidence="5" id="KW-0633">Potassium transport</keyword>
<reference evidence="19 20" key="1">
    <citation type="journal article" date="2021" name="Sci. Rep.">
        <title>The genome of the diatom Chaetoceros tenuissimus carries an ancient integrated fragment of an extant virus.</title>
        <authorList>
            <person name="Hongo Y."/>
            <person name="Kimura K."/>
            <person name="Takaki Y."/>
            <person name="Yoshida Y."/>
            <person name="Baba S."/>
            <person name="Kobayashi G."/>
            <person name="Nagasaki K."/>
            <person name="Hano T."/>
            <person name="Tomaru Y."/>
        </authorList>
    </citation>
    <scope>NUCLEOTIDE SEQUENCE [LARGE SCALE GENOMIC DNA]</scope>
    <source>
        <strain evidence="19 20">NIES-3715</strain>
    </source>
</reference>
<organism evidence="19 20">
    <name type="scientific">Chaetoceros tenuissimus</name>
    <dbReference type="NCBI Taxonomy" id="426638"/>
    <lineage>
        <taxon>Eukaryota</taxon>
        <taxon>Sar</taxon>
        <taxon>Stramenopiles</taxon>
        <taxon>Ochrophyta</taxon>
        <taxon>Bacillariophyta</taxon>
        <taxon>Coscinodiscophyceae</taxon>
        <taxon>Chaetocerotophycidae</taxon>
        <taxon>Chaetocerotales</taxon>
        <taxon>Chaetocerotaceae</taxon>
        <taxon>Chaetoceros</taxon>
    </lineage>
</organism>
<dbReference type="Gene3D" id="1.20.1420.30">
    <property type="entry name" value="NCX, central ion-binding region"/>
    <property type="match status" value="2"/>
</dbReference>
<keyword evidence="13" id="KW-0915">Sodium</keyword>
<evidence type="ECO:0000256" key="2">
    <source>
        <dbReference type="ARBA" id="ARBA00005364"/>
    </source>
</evidence>
<dbReference type="EMBL" id="BLLK01000069">
    <property type="protein sequence ID" value="GFH60913.1"/>
    <property type="molecule type" value="Genomic_DNA"/>
</dbReference>
<dbReference type="Proteomes" id="UP001054902">
    <property type="component" value="Unassembled WGS sequence"/>
</dbReference>
<keyword evidence="7 17" id="KW-0812">Transmembrane</keyword>
<keyword evidence="11" id="KW-0630">Potassium</keyword>
<keyword evidence="15 17" id="KW-0472">Membrane</keyword>
<dbReference type="GO" id="GO:0005262">
    <property type="term" value="F:calcium channel activity"/>
    <property type="evidence" value="ECO:0007669"/>
    <property type="project" value="TreeGrafter"/>
</dbReference>
<feature type="domain" description="EF-hand" evidence="18">
    <location>
        <begin position="366"/>
        <end position="401"/>
    </location>
</feature>
<keyword evidence="12 17" id="KW-1133">Transmembrane helix</keyword>
<evidence type="ECO:0000256" key="6">
    <source>
        <dbReference type="ARBA" id="ARBA00022568"/>
    </source>
</evidence>
<dbReference type="GO" id="GO:0006874">
    <property type="term" value="P:intracellular calcium ion homeostasis"/>
    <property type="evidence" value="ECO:0007669"/>
    <property type="project" value="TreeGrafter"/>
</dbReference>
<keyword evidence="10" id="KW-0769">Symport</keyword>
<dbReference type="NCBIfam" id="TIGR00367">
    <property type="entry name" value="calcium/sodium antiporter"/>
    <property type="match status" value="1"/>
</dbReference>
<evidence type="ECO:0000256" key="9">
    <source>
        <dbReference type="ARBA" id="ARBA00022837"/>
    </source>
</evidence>
<dbReference type="InterPro" id="IPR044880">
    <property type="entry name" value="NCX_ion-bd_dom_sf"/>
</dbReference>
<evidence type="ECO:0000256" key="1">
    <source>
        <dbReference type="ARBA" id="ARBA00004141"/>
    </source>
</evidence>
<feature type="transmembrane region" description="Helical" evidence="17">
    <location>
        <begin position="567"/>
        <end position="590"/>
    </location>
</feature>
<evidence type="ECO:0000256" key="14">
    <source>
        <dbReference type="ARBA" id="ARBA00023065"/>
    </source>
</evidence>
<dbReference type="CDD" id="cd00051">
    <property type="entry name" value="EFh"/>
    <property type="match status" value="1"/>
</dbReference>
<protein>
    <submittedName>
        <fullName evidence="19">Solute carrier family 24 (Sodium/potassium/calcium exchanger), member 2</fullName>
    </submittedName>
</protein>
<dbReference type="Pfam" id="PF13499">
    <property type="entry name" value="EF-hand_7"/>
    <property type="match status" value="1"/>
</dbReference>
<comment type="similarity">
    <text evidence="2">Belongs to the Ca(2+):cation antiporter (CaCA) (TC 2.A.19) family. SLC24A subfamily.</text>
</comment>
<evidence type="ECO:0000256" key="3">
    <source>
        <dbReference type="ARBA" id="ARBA00022448"/>
    </source>
</evidence>
<keyword evidence="4" id="KW-0050">Antiport</keyword>
<evidence type="ECO:0000256" key="4">
    <source>
        <dbReference type="ARBA" id="ARBA00022449"/>
    </source>
</evidence>
<gene>
    <name evidence="19" type="ORF">CTEN210_17389</name>
</gene>
<dbReference type="PANTHER" id="PTHR10846:SF73">
    <property type="entry name" value="SODIUM_CALCIUM EXCHANGER MEMBRANE REGION DOMAIN-CONTAINING PROTEIN"/>
    <property type="match status" value="1"/>
</dbReference>
<dbReference type="InterPro" id="IPR002048">
    <property type="entry name" value="EF_hand_dom"/>
</dbReference>
<evidence type="ECO:0000256" key="8">
    <source>
        <dbReference type="ARBA" id="ARBA00022729"/>
    </source>
</evidence>
<feature type="transmembrane region" description="Helical" evidence="17">
    <location>
        <begin position="531"/>
        <end position="555"/>
    </location>
</feature>
<evidence type="ECO:0000256" key="16">
    <source>
        <dbReference type="ARBA" id="ARBA00023201"/>
    </source>
</evidence>
<evidence type="ECO:0000313" key="20">
    <source>
        <dbReference type="Proteomes" id="UP001054902"/>
    </source>
</evidence>
<dbReference type="AlphaFoldDB" id="A0AAD3DAR6"/>
<sequence length="654" mass="74187">MTSLQAEQPKMSVTTSNGTYKYKYRMRGGFRAAAFITLCAGFCVYTHFSHDEGFGEVARRRLSETASRQLIFQETADPVWTIIFYILGILYMFLALAIVCDEYFVPALEEMSGENQLNLSLDIAGATLMAAGGSAPELFTSLFGTFNRSSVGFGTIVGSAVFNVLFVIGMCSLLSKEVLELTWWPLFRDSTYYAISLLVLAIFVGVHTKEQIDLWEAIVLFVMYLGYVGIMAANGRLYKMFTGQELAPDEDEEASKDDTFYSFKYHTTFRAGLLTMIRDPDSWLDKARIGFVSKIAGNVDEVFEFVDENGDGEISREELQKCFNKLENQAVSEEELNKIMADLDKNNNGCITKLEFKAWYLHSEEHVRQQIRAVFDKYDSDSTGTITRSEFKVMLHEIEPSVLQNQVEQATMECFLEKNAITFDEFTQWYFKSTYYEKQQKRVETEEREETICQLLAPPRNAGCLGIFKWLFLFPLVSTLALTVPDVRRKSVNGKFCYLAFFLSIVWIGFYSYFMVGWAETIGETVGIPPFIMGLTFLAAGTSVPDLLSSVIVARMGEGDMAVSSSIGSNIFDILVGLPLPWMIFILYPMDDSSVVSIDAEGIWLSIIILLGMLVMIVVTIHLCKWKLTKTLGYVMFFFYFLFLLQAILREYVF</sequence>
<feature type="transmembrane region" description="Helical" evidence="17">
    <location>
        <begin position="214"/>
        <end position="233"/>
    </location>
</feature>
<evidence type="ECO:0000256" key="17">
    <source>
        <dbReference type="SAM" id="Phobius"/>
    </source>
</evidence>
<feature type="domain" description="EF-hand" evidence="18">
    <location>
        <begin position="294"/>
        <end position="329"/>
    </location>
</feature>
<evidence type="ECO:0000256" key="13">
    <source>
        <dbReference type="ARBA" id="ARBA00023053"/>
    </source>
</evidence>
<dbReference type="Gene3D" id="1.10.238.10">
    <property type="entry name" value="EF-hand"/>
    <property type="match status" value="2"/>
</dbReference>
<proteinExistence type="inferred from homology"/>
<evidence type="ECO:0000256" key="12">
    <source>
        <dbReference type="ARBA" id="ARBA00022989"/>
    </source>
</evidence>
<dbReference type="InterPro" id="IPR018247">
    <property type="entry name" value="EF_Hand_1_Ca_BS"/>
</dbReference>
<dbReference type="GO" id="GO:0015293">
    <property type="term" value="F:symporter activity"/>
    <property type="evidence" value="ECO:0007669"/>
    <property type="project" value="UniProtKB-KW"/>
</dbReference>
<dbReference type="PROSITE" id="PS00018">
    <property type="entry name" value="EF_HAND_1"/>
    <property type="match status" value="2"/>
</dbReference>
<dbReference type="GO" id="GO:0005886">
    <property type="term" value="C:plasma membrane"/>
    <property type="evidence" value="ECO:0007669"/>
    <property type="project" value="TreeGrafter"/>
</dbReference>
<accession>A0AAD3DAR6</accession>
<dbReference type="Pfam" id="PF01699">
    <property type="entry name" value="Na_Ca_ex"/>
    <property type="match status" value="2"/>
</dbReference>
<feature type="transmembrane region" description="Helical" evidence="17">
    <location>
        <begin position="631"/>
        <end position="649"/>
    </location>
</feature>
<evidence type="ECO:0000256" key="10">
    <source>
        <dbReference type="ARBA" id="ARBA00022847"/>
    </source>
</evidence>
<dbReference type="PROSITE" id="PS50222">
    <property type="entry name" value="EF_HAND_2"/>
    <property type="match status" value="3"/>
</dbReference>
<dbReference type="InterPro" id="IPR011992">
    <property type="entry name" value="EF-hand-dom_pair"/>
</dbReference>
<keyword evidence="20" id="KW-1185">Reference proteome</keyword>
<keyword evidence="9" id="KW-0106">Calcium</keyword>
<keyword evidence="3" id="KW-0813">Transport</keyword>
<keyword evidence="16" id="KW-0739">Sodium transport</keyword>
<feature type="transmembrane region" description="Helical" evidence="17">
    <location>
        <begin position="30"/>
        <end position="48"/>
    </location>
</feature>
<name>A0AAD3DAR6_9STRA</name>
<dbReference type="Pfam" id="PF13405">
    <property type="entry name" value="EF-hand_6"/>
    <property type="match status" value="1"/>
</dbReference>
<dbReference type="SMART" id="SM00054">
    <property type="entry name" value="EFh"/>
    <property type="match status" value="3"/>
</dbReference>
<evidence type="ECO:0000259" key="18">
    <source>
        <dbReference type="PROSITE" id="PS50222"/>
    </source>
</evidence>
<evidence type="ECO:0000256" key="15">
    <source>
        <dbReference type="ARBA" id="ARBA00023136"/>
    </source>
</evidence>
<evidence type="ECO:0000256" key="11">
    <source>
        <dbReference type="ARBA" id="ARBA00022958"/>
    </source>
</evidence>
<evidence type="ECO:0000256" key="7">
    <source>
        <dbReference type="ARBA" id="ARBA00022692"/>
    </source>
</evidence>
<dbReference type="InterPro" id="IPR004837">
    <property type="entry name" value="NaCa_Exmemb"/>
</dbReference>
<dbReference type="GO" id="GO:0005509">
    <property type="term" value="F:calcium ion binding"/>
    <property type="evidence" value="ECO:0007669"/>
    <property type="project" value="InterPro"/>
</dbReference>
<dbReference type="GO" id="GO:0008273">
    <property type="term" value="F:calcium, potassium:sodium antiporter activity"/>
    <property type="evidence" value="ECO:0007669"/>
    <property type="project" value="TreeGrafter"/>
</dbReference>
<keyword evidence="6" id="KW-0109">Calcium transport</keyword>